<keyword evidence="10 19" id="KW-0812">Transmembrane</keyword>
<evidence type="ECO:0000256" key="8">
    <source>
        <dbReference type="ARBA" id="ARBA00022573"/>
    </source>
</evidence>
<comment type="catalytic activity">
    <reaction evidence="18 19">
        <text>alpha-ribazole 5'-phosphate + adenosylcob(III)inamide-GDP = adenosylcob(III)alamin 5'-phosphate + GMP + H(+)</text>
        <dbReference type="Rhea" id="RHEA:23560"/>
        <dbReference type="ChEBI" id="CHEBI:15378"/>
        <dbReference type="ChEBI" id="CHEBI:57918"/>
        <dbReference type="ChEBI" id="CHEBI:58115"/>
        <dbReference type="ChEBI" id="CHEBI:60487"/>
        <dbReference type="ChEBI" id="CHEBI:60493"/>
        <dbReference type="EC" id="2.7.8.26"/>
    </reaction>
</comment>
<keyword evidence="7 19" id="KW-1003">Cell membrane</keyword>
<dbReference type="EMBL" id="JAHCDA010000006">
    <property type="protein sequence ID" value="MBS7813711.1"/>
    <property type="molecule type" value="Genomic_DNA"/>
</dbReference>
<protein>
    <recommendedName>
        <fullName evidence="6 19">Adenosylcobinamide-GDP ribazoletransferase</fullName>
        <ecNumber evidence="5 19">2.7.8.26</ecNumber>
    </recommendedName>
    <alternativeName>
        <fullName evidence="16 19">Cobalamin synthase</fullName>
    </alternativeName>
    <alternativeName>
        <fullName evidence="15 19">Cobalamin-5'-phosphate synthase</fullName>
    </alternativeName>
</protein>
<dbReference type="Pfam" id="PF02654">
    <property type="entry name" value="CobS"/>
    <property type="match status" value="1"/>
</dbReference>
<dbReference type="RefSeq" id="WP_213672418.1">
    <property type="nucleotide sequence ID" value="NZ_JAHCDA010000006.1"/>
</dbReference>
<feature type="transmembrane region" description="Helical" evidence="19">
    <location>
        <begin position="181"/>
        <end position="198"/>
    </location>
</feature>
<feature type="transmembrane region" description="Helical" evidence="19">
    <location>
        <begin position="204"/>
        <end position="221"/>
    </location>
</feature>
<evidence type="ECO:0000256" key="19">
    <source>
        <dbReference type="HAMAP-Rule" id="MF_00719"/>
    </source>
</evidence>
<evidence type="ECO:0000256" key="15">
    <source>
        <dbReference type="ARBA" id="ARBA00032605"/>
    </source>
</evidence>
<gene>
    <name evidence="19 20" type="primary">cobS</name>
    <name evidence="20" type="ORF">KHU32_22415</name>
</gene>
<evidence type="ECO:0000256" key="3">
    <source>
        <dbReference type="ARBA" id="ARBA00004663"/>
    </source>
</evidence>
<evidence type="ECO:0000313" key="21">
    <source>
        <dbReference type="Proteomes" id="UP000766336"/>
    </source>
</evidence>
<evidence type="ECO:0000256" key="18">
    <source>
        <dbReference type="ARBA" id="ARBA00049504"/>
    </source>
</evidence>
<comment type="function">
    <text evidence="14 19">Joins adenosylcobinamide-GDP and alpha-ribazole to generate adenosylcobalamin (Ado-cobalamin). Also synthesizes adenosylcobalamin 5'-phosphate from adenosylcobinamide-GDP and alpha-ribazole 5'-phosphate.</text>
</comment>
<evidence type="ECO:0000256" key="17">
    <source>
        <dbReference type="ARBA" id="ARBA00048623"/>
    </source>
</evidence>
<comment type="similarity">
    <text evidence="4 19">Belongs to the CobS family.</text>
</comment>
<keyword evidence="9 19" id="KW-0808">Transferase</keyword>
<dbReference type="PANTHER" id="PTHR34148">
    <property type="entry name" value="ADENOSYLCOBINAMIDE-GDP RIBAZOLETRANSFERASE"/>
    <property type="match status" value="1"/>
</dbReference>
<organism evidence="20 21">
    <name type="scientific">Roseococcus pinisoli</name>
    <dbReference type="NCBI Taxonomy" id="2835040"/>
    <lineage>
        <taxon>Bacteria</taxon>
        <taxon>Pseudomonadati</taxon>
        <taxon>Pseudomonadota</taxon>
        <taxon>Alphaproteobacteria</taxon>
        <taxon>Acetobacterales</taxon>
        <taxon>Roseomonadaceae</taxon>
        <taxon>Roseococcus</taxon>
    </lineage>
</organism>
<evidence type="ECO:0000256" key="12">
    <source>
        <dbReference type="ARBA" id="ARBA00022989"/>
    </source>
</evidence>
<evidence type="ECO:0000256" key="10">
    <source>
        <dbReference type="ARBA" id="ARBA00022692"/>
    </source>
</evidence>
<accession>A0ABS5QJ86</accession>
<evidence type="ECO:0000256" key="7">
    <source>
        <dbReference type="ARBA" id="ARBA00022475"/>
    </source>
</evidence>
<evidence type="ECO:0000313" key="20">
    <source>
        <dbReference type="EMBL" id="MBS7813711.1"/>
    </source>
</evidence>
<evidence type="ECO:0000256" key="1">
    <source>
        <dbReference type="ARBA" id="ARBA00001946"/>
    </source>
</evidence>
<evidence type="ECO:0000256" key="14">
    <source>
        <dbReference type="ARBA" id="ARBA00025228"/>
    </source>
</evidence>
<keyword evidence="8 19" id="KW-0169">Cobalamin biosynthesis</keyword>
<evidence type="ECO:0000256" key="2">
    <source>
        <dbReference type="ARBA" id="ARBA00004651"/>
    </source>
</evidence>
<proteinExistence type="inferred from homology"/>
<dbReference type="PANTHER" id="PTHR34148:SF1">
    <property type="entry name" value="ADENOSYLCOBINAMIDE-GDP RIBAZOLETRANSFERASE"/>
    <property type="match status" value="1"/>
</dbReference>
<comment type="catalytic activity">
    <reaction evidence="17 19">
        <text>alpha-ribazole + adenosylcob(III)inamide-GDP = adenosylcob(III)alamin + GMP + H(+)</text>
        <dbReference type="Rhea" id="RHEA:16049"/>
        <dbReference type="ChEBI" id="CHEBI:10329"/>
        <dbReference type="ChEBI" id="CHEBI:15378"/>
        <dbReference type="ChEBI" id="CHEBI:18408"/>
        <dbReference type="ChEBI" id="CHEBI:58115"/>
        <dbReference type="ChEBI" id="CHEBI:60487"/>
        <dbReference type="EC" id="2.7.8.26"/>
    </reaction>
</comment>
<evidence type="ECO:0000256" key="4">
    <source>
        <dbReference type="ARBA" id="ARBA00010561"/>
    </source>
</evidence>
<feature type="transmembrane region" description="Helical" evidence="19">
    <location>
        <begin position="138"/>
        <end position="160"/>
    </location>
</feature>
<comment type="subcellular location">
    <subcellularLocation>
        <location evidence="2 19">Cell membrane</location>
        <topology evidence="2 19">Multi-pass membrane protein</topology>
    </subcellularLocation>
</comment>
<evidence type="ECO:0000256" key="11">
    <source>
        <dbReference type="ARBA" id="ARBA00022842"/>
    </source>
</evidence>
<dbReference type="GO" id="GO:0051073">
    <property type="term" value="F:adenosylcobinamide-GDP ribazoletransferase activity"/>
    <property type="evidence" value="ECO:0007669"/>
    <property type="project" value="UniProtKB-EC"/>
</dbReference>
<feature type="transmembrane region" description="Helical" evidence="19">
    <location>
        <begin position="110"/>
        <end position="132"/>
    </location>
</feature>
<name>A0ABS5QJ86_9PROT</name>
<keyword evidence="12 19" id="KW-1133">Transmembrane helix</keyword>
<sequence>MMRAAATAIQFLTRLPVPGGAATAEDFSREIRRALLLFPLVGAGIGALTALALALADLVLPFALAVILALVIEARLTGALHEDALADLCDGLGGGRTPEDVLRILKDSRIGAFGALGLGFGVALRAGGLMAMPDPAQAMIVLVVSGALGRLLMLVVMAAVPPVPGRDGLGASVAPSASWKGVGLAALLAAPALLLGAFADARAMAVALALGGAFLLWYRALLRRRLGGSTGDAIGAAGYVGIVLATLAFAMER</sequence>
<evidence type="ECO:0000256" key="13">
    <source>
        <dbReference type="ARBA" id="ARBA00023136"/>
    </source>
</evidence>
<evidence type="ECO:0000256" key="6">
    <source>
        <dbReference type="ARBA" id="ARBA00015850"/>
    </source>
</evidence>
<dbReference type="EC" id="2.7.8.26" evidence="5 19"/>
<comment type="pathway">
    <text evidence="3 19">Cofactor biosynthesis; adenosylcobalamin biosynthesis; adenosylcobalamin from cob(II)yrinate a,c-diamide: step 7/7.</text>
</comment>
<evidence type="ECO:0000256" key="16">
    <source>
        <dbReference type="ARBA" id="ARBA00032853"/>
    </source>
</evidence>
<comment type="cofactor">
    <cofactor evidence="1 19">
        <name>Mg(2+)</name>
        <dbReference type="ChEBI" id="CHEBI:18420"/>
    </cofactor>
</comment>
<keyword evidence="21" id="KW-1185">Reference proteome</keyword>
<comment type="caution">
    <text evidence="20">The sequence shown here is derived from an EMBL/GenBank/DDBJ whole genome shotgun (WGS) entry which is preliminary data.</text>
</comment>
<keyword evidence="13 19" id="KW-0472">Membrane</keyword>
<dbReference type="Proteomes" id="UP000766336">
    <property type="component" value="Unassembled WGS sequence"/>
</dbReference>
<dbReference type="InterPro" id="IPR003805">
    <property type="entry name" value="CobS"/>
</dbReference>
<reference evidence="20 21" key="1">
    <citation type="submission" date="2021-05" db="EMBL/GenBank/DDBJ databases">
        <title>Roseococcus sp. XZZS9, whole genome shotgun sequencing project.</title>
        <authorList>
            <person name="Zhao G."/>
            <person name="Shen L."/>
        </authorList>
    </citation>
    <scope>NUCLEOTIDE SEQUENCE [LARGE SCALE GENOMIC DNA]</scope>
    <source>
        <strain evidence="20 21">XZZS9</strain>
    </source>
</reference>
<evidence type="ECO:0000256" key="9">
    <source>
        <dbReference type="ARBA" id="ARBA00022679"/>
    </source>
</evidence>
<evidence type="ECO:0000256" key="5">
    <source>
        <dbReference type="ARBA" id="ARBA00013200"/>
    </source>
</evidence>
<keyword evidence="11 19" id="KW-0460">Magnesium</keyword>
<feature type="transmembrane region" description="Helical" evidence="19">
    <location>
        <begin position="233"/>
        <end position="251"/>
    </location>
</feature>
<dbReference type="HAMAP" id="MF_00719">
    <property type="entry name" value="CobS"/>
    <property type="match status" value="1"/>
</dbReference>
<dbReference type="NCBIfam" id="TIGR00317">
    <property type="entry name" value="cobS"/>
    <property type="match status" value="1"/>
</dbReference>